<reference evidence="3" key="1">
    <citation type="journal article" date="2023" name="IMA Fungus">
        <title>Comparative genomic study of the Penicillium genus elucidates a diverse pangenome and 15 lateral gene transfer events.</title>
        <authorList>
            <person name="Petersen C."/>
            <person name="Sorensen T."/>
            <person name="Nielsen M.R."/>
            <person name="Sondergaard T.E."/>
            <person name="Sorensen J.L."/>
            <person name="Fitzpatrick D.A."/>
            <person name="Frisvad J.C."/>
            <person name="Nielsen K.L."/>
        </authorList>
    </citation>
    <scope>NUCLEOTIDE SEQUENCE</scope>
    <source>
        <strain evidence="3">IBT 17514</strain>
    </source>
</reference>
<evidence type="ECO:0000256" key="1">
    <source>
        <dbReference type="SAM" id="MobiDB-lite"/>
    </source>
</evidence>
<sequence>MSKSSSPARGESQGKNGLDVLFASEKHQNDPGSSSPPTNQKSEMMGKVVQEAIILAGGAVAILLQVAEPGVGKGVDNHSNFAYRPIDRLRTTMTYIYCMVYGTETEKEFIINLVHKAHAAVQGPDYSADDPKLQLWVAATLYAVGTDIYQRIFGQMTEEESETIYREYSILAVSLRVPPSLWPETRQSFWQYWDHQIETLQVTDHARRVAQDLLRNKKVPFSLRTVLPLVRLTTTEMLPPRIRDAYGLKTSRMRTWAYSFLLGMTRLTYPALPKRLRTYPMHYYLKDMRKRLQNTPSGKR</sequence>
<proteinExistence type="predicted"/>
<dbReference type="GO" id="GO:0016491">
    <property type="term" value="F:oxidoreductase activity"/>
    <property type="evidence" value="ECO:0007669"/>
    <property type="project" value="InterPro"/>
</dbReference>
<dbReference type="Pfam" id="PF09995">
    <property type="entry name" value="MPAB_Lcp_cat"/>
    <property type="match status" value="1"/>
</dbReference>
<name>A0AAD6HHJ5_9EURO</name>
<feature type="region of interest" description="Disordered" evidence="1">
    <location>
        <begin position="1"/>
        <end position="43"/>
    </location>
</feature>
<keyword evidence="4" id="KW-1185">Reference proteome</keyword>
<feature type="domain" description="ER-bound oxygenase mpaB/mpaB'/Rubber oxygenase catalytic" evidence="2">
    <location>
        <begin position="49"/>
        <end position="266"/>
    </location>
</feature>
<dbReference type="InterPro" id="IPR018713">
    <property type="entry name" value="MPAB/Lcp_cat_dom"/>
</dbReference>
<accession>A0AAD6HHJ5</accession>
<dbReference type="AlphaFoldDB" id="A0AAD6HHJ5"/>
<organism evidence="3 4">
    <name type="scientific">Penicillium malachiteum</name>
    <dbReference type="NCBI Taxonomy" id="1324776"/>
    <lineage>
        <taxon>Eukaryota</taxon>
        <taxon>Fungi</taxon>
        <taxon>Dikarya</taxon>
        <taxon>Ascomycota</taxon>
        <taxon>Pezizomycotina</taxon>
        <taxon>Eurotiomycetes</taxon>
        <taxon>Eurotiomycetidae</taxon>
        <taxon>Eurotiales</taxon>
        <taxon>Aspergillaceae</taxon>
        <taxon>Penicillium</taxon>
    </lineage>
</organism>
<protein>
    <recommendedName>
        <fullName evidence="2">ER-bound oxygenase mpaB/mpaB'/Rubber oxygenase catalytic domain-containing protein</fullName>
    </recommendedName>
</protein>
<comment type="caution">
    <text evidence="3">The sequence shown here is derived from an EMBL/GenBank/DDBJ whole genome shotgun (WGS) entry which is preliminary data.</text>
</comment>
<evidence type="ECO:0000313" key="3">
    <source>
        <dbReference type="EMBL" id="KAJ5718950.1"/>
    </source>
</evidence>
<evidence type="ECO:0000313" key="4">
    <source>
        <dbReference type="Proteomes" id="UP001215712"/>
    </source>
</evidence>
<gene>
    <name evidence="3" type="ORF">N7493_007405</name>
</gene>
<feature type="compositionally biased region" description="Polar residues" evidence="1">
    <location>
        <begin position="30"/>
        <end position="42"/>
    </location>
</feature>
<reference evidence="3" key="2">
    <citation type="submission" date="2023-01" db="EMBL/GenBank/DDBJ databases">
        <authorList>
            <person name="Petersen C."/>
        </authorList>
    </citation>
    <scope>NUCLEOTIDE SEQUENCE</scope>
    <source>
        <strain evidence="3">IBT 17514</strain>
    </source>
</reference>
<dbReference type="PANTHER" id="PTHR36151">
    <property type="entry name" value="BLR2777 PROTEIN"/>
    <property type="match status" value="1"/>
</dbReference>
<dbReference type="PANTHER" id="PTHR36151:SF3">
    <property type="entry name" value="ER-BOUND OXYGENASE MPAB_MPAB'_RUBBER OXYGENASE CATALYTIC DOMAIN-CONTAINING PROTEIN"/>
    <property type="match status" value="1"/>
</dbReference>
<dbReference type="EMBL" id="JAQJAN010000011">
    <property type="protein sequence ID" value="KAJ5718950.1"/>
    <property type="molecule type" value="Genomic_DNA"/>
</dbReference>
<dbReference type="Proteomes" id="UP001215712">
    <property type="component" value="Unassembled WGS sequence"/>
</dbReference>
<evidence type="ECO:0000259" key="2">
    <source>
        <dbReference type="Pfam" id="PF09995"/>
    </source>
</evidence>